<keyword evidence="5" id="KW-1185">Reference proteome</keyword>
<feature type="region of interest" description="Disordered" evidence="1">
    <location>
        <begin position="1"/>
        <end position="60"/>
    </location>
</feature>
<evidence type="ECO:0000313" key="4">
    <source>
        <dbReference type="EMBL" id="KAK8854464.1"/>
    </source>
</evidence>
<evidence type="ECO:0000313" key="5">
    <source>
        <dbReference type="Proteomes" id="UP001470230"/>
    </source>
</evidence>
<protein>
    <submittedName>
        <fullName evidence="4">Uncharacterized protein</fullName>
    </submittedName>
</protein>
<feature type="region of interest" description="Disordered" evidence="1">
    <location>
        <begin position="409"/>
        <end position="437"/>
    </location>
</feature>
<feature type="compositionally biased region" description="Low complexity" evidence="1">
    <location>
        <begin position="374"/>
        <end position="383"/>
    </location>
</feature>
<dbReference type="EMBL" id="JAPFFF010000021">
    <property type="protein sequence ID" value="KAK8854464.1"/>
    <property type="molecule type" value="Genomic_DNA"/>
</dbReference>
<reference evidence="4 5" key="1">
    <citation type="submission" date="2024-04" db="EMBL/GenBank/DDBJ databases">
        <title>Tritrichomonas musculus Genome.</title>
        <authorList>
            <person name="Alves-Ferreira E."/>
            <person name="Grigg M."/>
            <person name="Lorenzi H."/>
            <person name="Galac M."/>
        </authorList>
    </citation>
    <scope>NUCLEOTIDE SEQUENCE [LARGE SCALE GENOMIC DNA]</scope>
    <source>
        <strain evidence="4 5">EAF2021</strain>
    </source>
</reference>
<feature type="compositionally biased region" description="Polar residues" evidence="1">
    <location>
        <begin position="221"/>
        <end position="238"/>
    </location>
</feature>
<feature type="region of interest" description="Disordered" evidence="1">
    <location>
        <begin position="300"/>
        <end position="392"/>
    </location>
</feature>
<feature type="compositionally biased region" description="Low complexity" evidence="1">
    <location>
        <begin position="529"/>
        <end position="554"/>
    </location>
</feature>
<feature type="region of interest" description="Disordered" evidence="1">
    <location>
        <begin position="490"/>
        <end position="555"/>
    </location>
</feature>
<feature type="compositionally biased region" description="Polar residues" evidence="1">
    <location>
        <begin position="348"/>
        <end position="360"/>
    </location>
</feature>
<feature type="compositionally biased region" description="Basic residues" evidence="1">
    <location>
        <begin position="24"/>
        <end position="34"/>
    </location>
</feature>
<dbReference type="EMBL" id="JAPFFF010000552">
    <property type="protein sequence ID" value="KAK8834010.1"/>
    <property type="molecule type" value="Genomic_DNA"/>
</dbReference>
<feature type="region of interest" description="Disordered" evidence="1">
    <location>
        <begin position="200"/>
        <end position="257"/>
    </location>
</feature>
<name>A0ABR2HXX2_9EUKA</name>
<comment type="caution">
    <text evidence="4">The sequence shown here is derived from an EMBL/GenBank/DDBJ whole genome shotgun (WGS) entry which is preliminary data.</text>
</comment>
<accession>A0ABR2HXX2</accession>
<organism evidence="4 5">
    <name type="scientific">Tritrichomonas musculus</name>
    <dbReference type="NCBI Taxonomy" id="1915356"/>
    <lineage>
        <taxon>Eukaryota</taxon>
        <taxon>Metamonada</taxon>
        <taxon>Parabasalia</taxon>
        <taxon>Tritrichomonadida</taxon>
        <taxon>Tritrichomonadidae</taxon>
        <taxon>Tritrichomonas</taxon>
    </lineage>
</organism>
<proteinExistence type="predicted"/>
<feature type="compositionally biased region" description="Polar residues" evidence="1">
    <location>
        <begin position="300"/>
        <end position="310"/>
    </location>
</feature>
<feature type="compositionally biased region" description="Polar residues" evidence="1">
    <location>
        <begin position="419"/>
        <end position="428"/>
    </location>
</feature>
<evidence type="ECO:0000313" key="2">
    <source>
        <dbReference type="EMBL" id="KAK8833694.1"/>
    </source>
</evidence>
<evidence type="ECO:0000313" key="3">
    <source>
        <dbReference type="EMBL" id="KAK8834010.1"/>
    </source>
</evidence>
<sequence length="688" mass="78595">MRRSSYSGSSYRQYKEPRPSSCIKVKKTAKKRKVVPNNQKNSEKLYTKTKKTKNQTKTQISQTADEDLDISFQDNLDPQLEYLSRNFELFLCFKNLKSYLQKQIKMKCFKRWQHQFASSVLRHIKNVKSMKAAHEDALFSFQNNQPYNKNPTSLSIQSNINQFYIEDNDTANNYFQPNIQNKQRHHHRYYTANVITNDFNNYIEPSPPPPETSNPDEIANSVISPNSSILVASTSPKDTNYEGNKDKPGSSSSSLSIDKVLDFTDDINRNRNASSSPKNDPVDNFLQTITEFVSSDEFNSDSIGQISSQKNQKKLNAPTSHSPSPQARKATPNARNNNNADDDPLGSTLPNDLFTSSYSDMSPKRVVPKKSILKESPQSSSSPQEKKPQSPIGREEELLIQAALADEFEPDKKRHKSKQSNNDQLQRSPKNRKRRKIIIVHEYSESDYYENDNDDHNYSPINNIYQQHPTRKGAIQRNKKPCFESPQKKFTFSDESFSDTQNQEKPVNDQYNNSKQKRPIQNNPPIYSNQQTDTNHNNINNSNYNQNKNPPANTKNCQTQVPGSNKNIKLADKNEDDDSLHFSSTIELPEIELKDIVKPPSRVGIDVQTDDSSFSNNVSVMTMTDENNDTKPFSNSLRKSDDQLNVNSSDVIDFLIKDDKESPSKIHIKSGSFKPVFNNEVFSDDTSF</sequence>
<feature type="compositionally biased region" description="Low complexity" evidence="1">
    <location>
        <begin position="1"/>
        <end position="12"/>
    </location>
</feature>
<dbReference type="Proteomes" id="UP001470230">
    <property type="component" value="Unassembled WGS sequence"/>
</dbReference>
<feature type="compositionally biased region" description="Basic and acidic residues" evidence="1">
    <location>
        <begin position="239"/>
        <end position="248"/>
    </location>
</feature>
<dbReference type="EMBL" id="JAPFFF010000721">
    <property type="protein sequence ID" value="KAK8833694.1"/>
    <property type="molecule type" value="Genomic_DNA"/>
</dbReference>
<evidence type="ECO:0000256" key="1">
    <source>
        <dbReference type="SAM" id="MobiDB-lite"/>
    </source>
</evidence>
<gene>
    <name evidence="4" type="ORF">M9Y10_017028</name>
    <name evidence="3" type="ORF">M9Y10_037213</name>
    <name evidence="2" type="ORF">M9Y10_042387</name>
</gene>
<feature type="compositionally biased region" description="Polar residues" evidence="1">
    <location>
        <begin position="490"/>
        <end position="528"/>
    </location>
</feature>